<proteinExistence type="predicted"/>
<dbReference type="EMBL" id="KM236245">
    <property type="protein sequence ID" value="AIW03180.1"/>
    <property type="molecule type" value="Genomic_DNA"/>
</dbReference>
<protein>
    <submittedName>
        <fullName evidence="1">Uncharacterized protein</fullName>
    </submittedName>
</protein>
<dbReference type="KEGG" id="vg:24606922"/>
<sequence>MNQLCKALVDIVAKADSKEEAVKRVIERLAWDNYVINAHAEIYSEDDMHENDELNEDNVNWMFSQLNKAKEQRLMPIAEKTVKPVFVDYVSSATPLYLSDEDVKRIAAELKDIAKEQEDK</sequence>
<dbReference type="GeneID" id="24606922"/>
<dbReference type="Proteomes" id="UP000030206">
    <property type="component" value="Segment"/>
</dbReference>
<reference evidence="1 2" key="1">
    <citation type="submission" date="2014-07" db="EMBL/GenBank/DDBJ databases">
        <title>Complete Genome of Bacillus megaterium Myophage Mater.</title>
        <authorList>
            <person name="Lancaster J.C."/>
            <person name="Hodde M.K."/>
            <person name="Hernandez A.C."/>
            <person name="Everett G.F.K."/>
        </authorList>
    </citation>
    <scope>NUCLEOTIDE SEQUENCE [LARGE SCALE GENOMIC DNA]</scope>
</reference>
<evidence type="ECO:0000313" key="1">
    <source>
        <dbReference type="EMBL" id="AIW03180.1"/>
    </source>
</evidence>
<name>A0A0A0RM96_9CAUD</name>
<keyword evidence="2" id="KW-1185">Reference proteome</keyword>
<organism evidence="1 2">
    <name type="scientific">Bacillus phage Mater</name>
    <dbReference type="NCBI Taxonomy" id="1540090"/>
    <lineage>
        <taxon>Viruses</taxon>
        <taxon>Duplodnaviria</taxon>
        <taxon>Heunggongvirae</taxon>
        <taxon>Uroviricota</taxon>
        <taxon>Caudoviricetes</taxon>
        <taxon>Herelleviridae</taxon>
        <taxon>Bastillevirinae</taxon>
        <taxon>Matervirus</taxon>
        <taxon>Matervirus mater</taxon>
    </lineage>
</organism>
<accession>A0A0A0RM96</accession>
<dbReference type="RefSeq" id="YP_009150982.1">
    <property type="nucleotide sequence ID" value="NC_027366.1"/>
</dbReference>
<gene>
    <name evidence="1" type="ORF">CPT_Mater23</name>
</gene>
<evidence type="ECO:0000313" key="2">
    <source>
        <dbReference type="Proteomes" id="UP000030206"/>
    </source>
</evidence>